<organism evidence="3 4">
    <name type="scientific">Caulochytrium protostelioides</name>
    <dbReference type="NCBI Taxonomy" id="1555241"/>
    <lineage>
        <taxon>Eukaryota</taxon>
        <taxon>Fungi</taxon>
        <taxon>Fungi incertae sedis</taxon>
        <taxon>Chytridiomycota</taxon>
        <taxon>Chytridiomycota incertae sedis</taxon>
        <taxon>Chytridiomycetes</taxon>
        <taxon>Caulochytriales</taxon>
        <taxon>Caulochytriaceae</taxon>
        <taxon>Caulochytrium</taxon>
    </lineage>
</organism>
<dbReference type="EMBL" id="ML011310">
    <property type="protein sequence ID" value="RKO95602.1"/>
    <property type="molecule type" value="Genomic_DNA"/>
</dbReference>
<dbReference type="Proteomes" id="UP000268535">
    <property type="component" value="Unassembled WGS sequence"/>
</dbReference>
<dbReference type="AlphaFoldDB" id="A0A4P9WSJ0"/>
<protein>
    <recommendedName>
        <fullName evidence="2">Transcriptional regulatory protein RXT2 N-terminal domain-containing protein</fullName>
    </recommendedName>
</protein>
<evidence type="ECO:0000256" key="1">
    <source>
        <dbReference type="SAM" id="MobiDB-lite"/>
    </source>
</evidence>
<feature type="domain" description="Transcriptional regulatory protein RXT2 N-terminal" evidence="2">
    <location>
        <begin position="89"/>
        <end position="160"/>
    </location>
</feature>
<accession>A0A4P9WSJ0</accession>
<evidence type="ECO:0000313" key="3">
    <source>
        <dbReference type="EMBL" id="RKO95602.1"/>
    </source>
</evidence>
<dbReference type="Pfam" id="PF08595">
    <property type="entry name" value="RXT2_N"/>
    <property type="match status" value="1"/>
</dbReference>
<reference evidence="4" key="1">
    <citation type="journal article" date="2018" name="Nat. Microbiol.">
        <title>Leveraging single-cell genomics to expand the fungal tree of life.</title>
        <authorList>
            <person name="Ahrendt S.R."/>
            <person name="Quandt C.A."/>
            <person name="Ciobanu D."/>
            <person name="Clum A."/>
            <person name="Salamov A."/>
            <person name="Andreopoulos B."/>
            <person name="Cheng J.F."/>
            <person name="Woyke T."/>
            <person name="Pelin A."/>
            <person name="Henrissat B."/>
            <person name="Reynolds N.K."/>
            <person name="Benny G.L."/>
            <person name="Smith M.E."/>
            <person name="James T.Y."/>
            <person name="Grigoriev I.V."/>
        </authorList>
    </citation>
    <scope>NUCLEOTIDE SEQUENCE [LARGE SCALE GENOMIC DNA]</scope>
    <source>
        <strain evidence="4">ATCC 52028</strain>
    </source>
</reference>
<proteinExistence type="predicted"/>
<name>A0A4P9WSJ0_9FUNG</name>
<sequence length="254" mass="27746">MVDSQNVAEFSLACWCCPPLTIVPLDADDVTIPGSRPFNRGNKVKRSAKDFHHQASSKPMLWAQSYIQEDIQFGRVGRKRAVVRKLGVAQSDDDPYKDIHIHQIWATADRPEAMKHHPSTVRVLQSRYLTLLAQDISYRIEEEKQHQNLLSRMLRLLHGDNPLVDTAPLLAECGGEGPVRAMRAALVTQIGVSAEVIDKLGRMRVYLCKAHEQKVLIAERIVALDDVADDGQGGAASAAMPAAGAATPGSAGPS</sequence>
<evidence type="ECO:0000313" key="4">
    <source>
        <dbReference type="Proteomes" id="UP000268535"/>
    </source>
</evidence>
<gene>
    <name evidence="3" type="ORF">CAUPRSCDRAFT_12699</name>
</gene>
<feature type="region of interest" description="Disordered" evidence="1">
    <location>
        <begin position="234"/>
        <end position="254"/>
    </location>
</feature>
<dbReference type="InterPro" id="IPR013904">
    <property type="entry name" value="RXT2_N"/>
</dbReference>
<feature type="compositionally biased region" description="Low complexity" evidence="1">
    <location>
        <begin position="235"/>
        <end position="254"/>
    </location>
</feature>
<evidence type="ECO:0000259" key="2">
    <source>
        <dbReference type="Pfam" id="PF08595"/>
    </source>
</evidence>